<evidence type="ECO:0000256" key="3">
    <source>
        <dbReference type="ARBA" id="ARBA00023237"/>
    </source>
</evidence>
<keyword evidence="1 4" id="KW-0732">Signal</keyword>
<dbReference type="PROSITE" id="PS51257">
    <property type="entry name" value="PROKAR_LIPOPROTEIN"/>
    <property type="match status" value="1"/>
</dbReference>
<dbReference type="EMBL" id="VYGV01000001">
    <property type="protein sequence ID" value="NWF43999.1"/>
    <property type="molecule type" value="Genomic_DNA"/>
</dbReference>
<sequence>MSRFSSCLTVRPRRVGRALGVLAVAGLLSACSGWGDKLPDVSTLGGLVTPYKIDIVQGNVVTREQAQALQVGMSRQQVRELLGSPLLASVFHADRWDYVFTFRRQGQATQQRKLTVYFKAEALERFEADELPSEEEFVSSLDVKRKSGKAPAMQATDEQLKTFQERNAAPAGSQAPVPDAPPASTSYPPLENPGSVR</sequence>
<evidence type="ECO:0000256" key="1">
    <source>
        <dbReference type="ARBA" id="ARBA00022729"/>
    </source>
</evidence>
<dbReference type="InterPro" id="IPR007450">
    <property type="entry name" value="BamE_dom"/>
</dbReference>
<comment type="function">
    <text evidence="4">Part of the outer membrane protein assembly complex, which is involved in assembly and insertion of beta-barrel proteins into the outer membrane.</text>
</comment>
<dbReference type="PANTHER" id="PTHR37482:SF1">
    <property type="entry name" value="OUTER MEMBRANE PROTEIN ASSEMBLY FACTOR BAME"/>
    <property type="match status" value="1"/>
</dbReference>
<evidence type="ECO:0000256" key="4">
    <source>
        <dbReference type="HAMAP-Rule" id="MF_00925"/>
    </source>
</evidence>
<keyword evidence="4" id="KW-0564">Palmitate</keyword>
<dbReference type="InterPro" id="IPR037873">
    <property type="entry name" value="BamE-like"/>
</dbReference>
<dbReference type="GO" id="GO:0051205">
    <property type="term" value="P:protein insertion into membrane"/>
    <property type="evidence" value="ECO:0007669"/>
    <property type="project" value="UniProtKB-UniRule"/>
</dbReference>
<dbReference type="AlphaFoldDB" id="A0A7Y8GSD9"/>
<keyword evidence="3 4" id="KW-0998">Cell outer membrane</keyword>
<comment type="similarity">
    <text evidence="4">Belongs to the BamE family.</text>
</comment>
<dbReference type="Proteomes" id="UP000545507">
    <property type="component" value="Unassembled WGS sequence"/>
</dbReference>
<dbReference type="Pfam" id="PF04355">
    <property type="entry name" value="BamE"/>
    <property type="match status" value="1"/>
</dbReference>
<evidence type="ECO:0000313" key="8">
    <source>
        <dbReference type="Proteomes" id="UP000545507"/>
    </source>
</evidence>
<proteinExistence type="inferred from homology"/>
<evidence type="ECO:0000259" key="6">
    <source>
        <dbReference type="Pfam" id="PF04355"/>
    </source>
</evidence>
<dbReference type="GO" id="GO:0030674">
    <property type="term" value="F:protein-macromolecule adaptor activity"/>
    <property type="evidence" value="ECO:0007669"/>
    <property type="project" value="TreeGrafter"/>
</dbReference>
<comment type="caution">
    <text evidence="7">The sequence shown here is derived from an EMBL/GenBank/DDBJ whole genome shotgun (WGS) entry which is preliminary data.</text>
</comment>
<protein>
    <recommendedName>
        <fullName evidence="4">Outer membrane protein assembly factor BamE</fullName>
    </recommendedName>
</protein>
<dbReference type="HAMAP" id="MF_00925">
    <property type="entry name" value="OM_assembly_BamE"/>
    <property type="match status" value="1"/>
</dbReference>
<keyword evidence="2 4" id="KW-0472">Membrane</keyword>
<gene>
    <name evidence="4" type="primary">bamE</name>
    <name evidence="7" type="ORF">F3K02_01855</name>
</gene>
<feature type="region of interest" description="Disordered" evidence="5">
    <location>
        <begin position="137"/>
        <end position="197"/>
    </location>
</feature>
<evidence type="ECO:0000256" key="2">
    <source>
        <dbReference type="ARBA" id="ARBA00023136"/>
    </source>
</evidence>
<comment type="subcellular location">
    <subcellularLocation>
        <location evidence="4">Cell outer membrane</location>
        <topology evidence="4">Lipid-anchor</topology>
    </subcellularLocation>
</comment>
<reference evidence="7 8" key="1">
    <citation type="submission" date="2019-09" db="EMBL/GenBank/DDBJ databases">
        <title>Hydrogenophaga aromatica sp. nov., isolated from a para-xylene-degrading enrichment culture.</title>
        <authorList>
            <person name="Tancsics A."/>
            <person name="Banerjee S."/>
        </authorList>
    </citation>
    <scope>NUCLEOTIDE SEQUENCE [LARGE SCALE GENOMIC DNA]</scope>
    <source>
        <strain evidence="7 8">D2P1</strain>
    </source>
</reference>
<comment type="subunit">
    <text evidence="4">Part of the Bam complex.</text>
</comment>
<dbReference type="InterPro" id="IPR026592">
    <property type="entry name" value="BamE"/>
</dbReference>
<dbReference type="GO" id="GO:0043165">
    <property type="term" value="P:Gram-negative-bacterium-type cell outer membrane assembly"/>
    <property type="evidence" value="ECO:0007669"/>
    <property type="project" value="UniProtKB-UniRule"/>
</dbReference>
<dbReference type="Gene3D" id="3.30.1450.10">
    <property type="match status" value="1"/>
</dbReference>
<keyword evidence="4" id="KW-0449">Lipoprotein</keyword>
<evidence type="ECO:0000256" key="5">
    <source>
        <dbReference type="SAM" id="MobiDB-lite"/>
    </source>
</evidence>
<organism evidence="7 8">
    <name type="scientific">Hydrogenophaga aromaticivorans</name>
    <dbReference type="NCBI Taxonomy" id="2610898"/>
    <lineage>
        <taxon>Bacteria</taxon>
        <taxon>Pseudomonadati</taxon>
        <taxon>Pseudomonadota</taxon>
        <taxon>Betaproteobacteria</taxon>
        <taxon>Burkholderiales</taxon>
        <taxon>Comamonadaceae</taxon>
        <taxon>Hydrogenophaga</taxon>
    </lineage>
</organism>
<accession>A0A7Y8GSD9</accession>
<name>A0A7Y8GSD9_9BURK</name>
<dbReference type="GO" id="GO:1990063">
    <property type="term" value="C:Bam protein complex"/>
    <property type="evidence" value="ECO:0007669"/>
    <property type="project" value="TreeGrafter"/>
</dbReference>
<keyword evidence="8" id="KW-1185">Reference proteome</keyword>
<evidence type="ECO:0000313" key="7">
    <source>
        <dbReference type="EMBL" id="NWF43999.1"/>
    </source>
</evidence>
<feature type="domain" description="Outer membrane protein assembly factor BamE" evidence="6">
    <location>
        <begin position="58"/>
        <end position="127"/>
    </location>
</feature>
<dbReference type="PANTHER" id="PTHR37482">
    <property type="entry name" value="OUTER MEMBRANE PROTEIN ASSEMBLY FACTOR BAME"/>
    <property type="match status" value="1"/>
</dbReference>